<accession>A0ABV6KP05</accession>
<dbReference type="InterPro" id="IPR004843">
    <property type="entry name" value="Calcineurin-like_PHP"/>
</dbReference>
<organism evidence="3 4">
    <name type="scientific">Robertmurraya beringensis</name>
    <dbReference type="NCBI Taxonomy" id="641660"/>
    <lineage>
        <taxon>Bacteria</taxon>
        <taxon>Bacillati</taxon>
        <taxon>Bacillota</taxon>
        <taxon>Bacilli</taxon>
        <taxon>Bacillales</taxon>
        <taxon>Bacillaceae</taxon>
        <taxon>Robertmurraya</taxon>
    </lineage>
</organism>
<dbReference type="EMBL" id="JBHLUU010000022">
    <property type="protein sequence ID" value="MFC0475041.1"/>
    <property type="molecule type" value="Genomic_DNA"/>
</dbReference>
<dbReference type="GO" id="GO:0004527">
    <property type="term" value="F:exonuclease activity"/>
    <property type="evidence" value="ECO:0007669"/>
    <property type="project" value="UniProtKB-KW"/>
</dbReference>
<evidence type="ECO:0000313" key="4">
    <source>
        <dbReference type="Proteomes" id="UP001589738"/>
    </source>
</evidence>
<name>A0ABV6KP05_9BACI</name>
<dbReference type="CDD" id="cd00840">
    <property type="entry name" value="MPP_Mre11_N"/>
    <property type="match status" value="1"/>
</dbReference>
<dbReference type="PANTHER" id="PTHR30337">
    <property type="entry name" value="COMPONENT OF ATP-DEPENDENT DSDNA EXONUCLEASE"/>
    <property type="match status" value="1"/>
</dbReference>
<dbReference type="InterPro" id="IPR041796">
    <property type="entry name" value="Mre11_N"/>
</dbReference>
<dbReference type="InterPro" id="IPR050535">
    <property type="entry name" value="DNA_Repair-Maintenance_Comp"/>
</dbReference>
<dbReference type="InterPro" id="IPR014576">
    <property type="entry name" value="Pesterase_YhaO"/>
</dbReference>
<reference evidence="3 4" key="1">
    <citation type="submission" date="2024-09" db="EMBL/GenBank/DDBJ databases">
        <authorList>
            <person name="Sun Q."/>
            <person name="Mori K."/>
        </authorList>
    </citation>
    <scope>NUCLEOTIDE SEQUENCE [LARGE SCALE GENOMIC DNA]</scope>
    <source>
        <strain evidence="3 4">CGMCC 1.9126</strain>
    </source>
</reference>
<comment type="caution">
    <text evidence="3">The sequence shown here is derived from an EMBL/GenBank/DDBJ whole genome shotgun (WGS) entry which is preliminary data.</text>
</comment>
<dbReference type="Gene3D" id="3.60.21.10">
    <property type="match status" value="1"/>
</dbReference>
<keyword evidence="1" id="KW-0378">Hydrolase</keyword>
<dbReference type="InterPro" id="IPR029052">
    <property type="entry name" value="Metallo-depent_PP-like"/>
</dbReference>
<feature type="domain" description="Calcineurin-like phosphoesterase" evidence="2">
    <location>
        <begin position="5"/>
        <end position="201"/>
    </location>
</feature>
<keyword evidence="3" id="KW-0540">Nuclease</keyword>
<dbReference type="RefSeq" id="WP_377057799.1">
    <property type="nucleotide sequence ID" value="NZ_JBHLUU010000022.1"/>
</dbReference>
<evidence type="ECO:0000313" key="3">
    <source>
        <dbReference type="EMBL" id="MFC0475041.1"/>
    </source>
</evidence>
<dbReference type="PIRSF" id="PIRSF033091">
    <property type="entry name" value="Pesterase_YhaO"/>
    <property type="match status" value="1"/>
</dbReference>
<dbReference type="PANTHER" id="PTHR30337:SF7">
    <property type="entry name" value="PHOSPHOESTERASE"/>
    <property type="match status" value="1"/>
</dbReference>
<keyword evidence="3" id="KW-0269">Exonuclease</keyword>
<dbReference type="Proteomes" id="UP001589738">
    <property type="component" value="Unassembled WGS sequence"/>
</dbReference>
<proteinExistence type="predicted"/>
<dbReference type="Pfam" id="PF00149">
    <property type="entry name" value="Metallophos"/>
    <property type="match status" value="1"/>
</dbReference>
<dbReference type="SUPFAM" id="SSF56300">
    <property type="entry name" value="Metallo-dependent phosphatases"/>
    <property type="match status" value="1"/>
</dbReference>
<protein>
    <submittedName>
        <fullName evidence="3">Exonuclease SbcCD subunit D</fullName>
    </submittedName>
</protein>
<evidence type="ECO:0000259" key="2">
    <source>
        <dbReference type="Pfam" id="PF00149"/>
    </source>
</evidence>
<sequence length="406" mass="46878">MKRVTFIHAADLHLDSPMVGLKSLPASIFSRLKESTFVALERIVNKAIEEKVDFVILAGDLFDSEDRSIKAQTRLRNEMKRLQMHGIPVFAIHGNHDHLDGSWAHLDMPENVHIFSTDVERKIYTTANGSHIHLYGFSYPSRHVFERKIVDYRKEGEADFHIGILHGNIEGNHEHGNYAPFSIKELLDKDFDYWALGHIHKRMILSQDPPVIYPGNTQGRNRKETGLKGGYLIVLEEGKKSFEFFPTSDCLWTEKEINVSEVNGFEQLYLTCKSLIDAERESKVGILLKLHLTKLRKENNPSERDILNDLLEALQEDEKEEASFVWTYAVTAEEQCIWDKETLANQTDFYGELFRLSGELGELGHSLDILFHHPQARKFLNPLTEEEKKEMIRYAESFLVDQLLKE</sequence>
<keyword evidence="4" id="KW-1185">Reference proteome</keyword>
<gene>
    <name evidence="3" type="ORF">ACFFHF_07195</name>
</gene>
<evidence type="ECO:0000256" key="1">
    <source>
        <dbReference type="ARBA" id="ARBA00022801"/>
    </source>
</evidence>